<evidence type="ECO:0000256" key="8">
    <source>
        <dbReference type="PROSITE-ProRule" id="PRU00339"/>
    </source>
</evidence>
<dbReference type="Pfam" id="PF13181">
    <property type="entry name" value="TPR_8"/>
    <property type="match status" value="1"/>
</dbReference>
<dbReference type="InterPro" id="IPR019734">
    <property type="entry name" value="TPR_rpt"/>
</dbReference>
<evidence type="ECO:0000256" key="1">
    <source>
        <dbReference type="ARBA" id="ARBA00004922"/>
    </source>
</evidence>
<dbReference type="GO" id="GO:0097363">
    <property type="term" value="F:protein O-acetylglucosaminyltransferase activity"/>
    <property type="evidence" value="ECO:0007669"/>
    <property type="project" value="UniProtKB-EC"/>
</dbReference>
<dbReference type="Proteomes" id="UP000019184">
    <property type="component" value="Unassembled WGS sequence"/>
</dbReference>
<dbReference type="PANTHER" id="PTHR44835">
    <property type="entry name" value="UDP-N-ACETYLGLUCOSAMINE--PEPTIDE N-ACETYLGLUCOSAMINYLTRANSFERASE SPINDLY-RELATED"/>
    <property type="match status" value="1"/>
</dbReference>
<dbReference type="AlphaFoldDB" id="A0A7U7J3B7"/>
<feature type="repeat" description="TPR" evidence="8">
    <location>
        <begin position="169"/>
        <end position="202"/>
    </location>
</feature>
<evidence type="ECO:0000313" key="11">
    <source>
        <dbReference type="Proteomes" id="UP000019184"/>
    </source>
</evidence>
<dbReference type="InterPro" id="IPR029489">
    <property type="entry name" value="OGT/SEC/SPY_C"/>
</dbReference>
<evidence type="ECO:0000256" key="7">
    <source>
        <dbReference type="ARBA" id="ARBA00022803"/>
    </source>
</evidence>
<dbReference type="SMART" id="SM00028">
    <property type="entry name" value="TPR"/>
    <property type="match status" value="11"/>
</dbReference>
<protein>
    <recommendedName>
        <fullName evidence="3">protein O-GlcNAc transferase</fullName>
        <ecNumber evidence="3">2.4.1.255</ecNumber>
    </recommendedName>
</protein>
<evidence type="ECO:0000313" key="10">
    <source>
        <dbReference type="EMBL" id="CDH44154.1"/>
    </source>
</evidence>
<evidence type="ECO:0000256" key="4">
    <source>
        <dbReference type="ARBA" id="ARBA00022676"/>
    </source>
</evidence>
<dbReference type="InterPro" id="IPR051939">
    <property type="entry name" value="Glycosyltr_41/O-GlcNAc_trsf"/>
</dbReference>
<dbReference type="RefSeq" id="WP_195912107.1">
    <property type="nucleotide sequence ID" value="NZ_CBTK010000061.1"/>
</dbReference>
<name>A0A7U7J3B7_9GAMM</name>
<dbReference type="PROSITE" id="PS50005">
    <property type="entry name" value="TPR"/>
    <property type="match status" value="7"/>
</dbReference>
<keyword evidence="6" id="KW-0677">Repeat</keyword>
<keyword evidence="7 8" id="KW-0802">TPR repeat</keyword>
<dbReference type="Gene3D" id="3.40.50.2000">
    <property type="entry name" value="Glycogen Phosphorylase B"/>
    <property type="match status" value="1"/>
</dbReference>
<dbReference type="EMBL" id="CBTK010000061">
    <property type="protein sequence ID" value="CDH44154.1"/>
    <property type="molecule type" value="Genomic_DNA"/>
</dbReference>
<evidence type="ECO:0000259" key="9">
    <source>
        <dbReference type="Pfam" id="PF13844"/>
    </source>
</evidence>
<feature type="domain" description="O-GlcNAc transferase C-terminal" evidence="9">
    <location>
        <begin position="454"/>
        <end position="602"/>
    </location>
</feature>
<evidence type="ECO:0000256" key="6">
    <source>
        <dbReference type="ARBA" id="ARBA00022737"/>
    </source>
</evidence>
<dbReference type="EC" id="2.4.1.255" evidence="3"/>
<evidence type="ECO:0000256" key="3">
    <source>
        <dbReference type="ARBA" id="ARBA00011970"/>
    </source>
</evidence>
<keyword evidence="5" id="KW-0808">Transferase</keyword>
<dbReference type="SUPFAM" id="SSF53756">
    <property type="entry name" value="UDP-Glycosyltransferase/glycogen phosphorylase"/>
    <property type="match status" value="1"/>
</dbReference>
<feature type="repeat" description="TPR" evidence="8">
    <location>
        <begin position="373"/>
        <end position="406"/>
    </location>
</feature>
<dbReference type="Pfam" id="PF13844">
    <property type="entry name" value="Glyco_transf_41"/>
    <property type="match status" value="2"/>
</dbReference>
<comment type="similarity">
    <text evidence="2">Belongs to the glycosyltransferase 41 family. O-GlcNAc transferase subfamily.</text>
</comment>
<comment type="pathway">
    <text evidence="1">Protein modification; protein glycosylation.</text>
</comment>
<dbReference type="Gene3D" id="3.40.50.11380">
    <property type="match status" value="1"/>
</dbReference>
<gene>
    <name evidence="10" type="ORF">BN874_1530002</name>
</gene>
<dbReference type="PANTHER" id="PTHR44835:SF1">
    <property type="entry name" value="PROTEIN O-GLCNAC TRANSFERASE"/>
    <property type="match status" value="1"/>
</dbReference>
<feature type="repeat" description="TPR" evidence="8">
    <location>
        <begin position="305"/>
        <end position="338"/>
    </location>
</feature>
<dbReference type="InterPro" id="IPR011990">
    <property type="entry name" value="TPR-like_helical_dom_sf"/>
</dbReference>
<comment type="caution">
    <text evidence="10">The sequence shown here is derived from an EMBL/GenBank/DDBJ whole genome shotgun (WGS) entry which is preliminary data.</text>
</comment>
<evidence type="ECO:0000256" key="5">
    <source>
        <dbReference type="ARBA" id="ARBA00022679"/>
    </source>
</evidence>
<accession>A0A7U7J3B7</accession>
<evidence type="ECO:0000256" key="2">
    <source>
        <dbReference type="ARBA" id="ARBA00005386"/>
    </source>
</evidence>
<sequence length="833" mass="92506">MPPFSASAPVMTRTHTPQVRVGEVDLTLDQALDWAQALQCEGKLTEAAALYQHILQAVPQCAVAWDWFGMIACRRGESETAVACLERAIALEPEEALHYDRLGLIFSVMGGQDSRLLERAVACHQQAIRLQPDFIDAHYNLAGVLRALNRLEAAVVHYRETLRCSPGFATAHYELGNLLWSLGRLAEAEDCYRQTLALEPTHADAANHLGAIAWAQHRVEEAFSWYGMALALRPDCTEARYNLGIAWAEQANDIAAAECFQQVLEVDPLFAPAHYQMSRLQHRRGQLQEALDSHQQAVALRPTDAQWLNEYGLLLSELDRLDPAVTAYRQALALQPAAAGLHSNLGMALEKQGQFSAAMACYRQALTLDAGLVAAHSNLGMVLAKLGRADEADVCFRQALDLQPDSVNIYNNWVFNASYLPDQDLAHILARHQAFTERFETPLAANRQPCANSPDPQRRLRIGYVSADFRHHAVSQFLESVLSAQDHQNFEWFAYLNQQQGDSQTRRLLSLFDHWRTVWASSDEQLAALIRDDAIDILVDLSGHTQGNRLLVFARKPAPVQVAWLGYFATTGLTTLDYILADRWVIPPEEDAFYTERSYRLPDSCLCFTPPEFDLPVAPTPAQRQGFITFGSFNNLAKLNDAVMACWTAILHALPGSRLLLKTAVLGDAEVRAALVERFARYGIGAERLCLEGVETIRAALARYHEIDIALDSFPYGGGATTAQALWMGVPVLTLHGDRFIGRLGESLLRTVGLPEWVVKDRDDYVAKAVAFAADVAALDTLRQTVRARLLTSPVCNAPNFARGLEAAYRQMWEAWCAENGQSSTESFLEDQS</sequence>
<feature type="repeat" description="TPR" evidence="8">
    <location>
        <begin position="237"/>
        <end position="270"/>
    </location>
</feature>
<feature type="repeat" description="TPR" evidence="8">
    <location>
        <begin position="62"/>
        <end position="95"/>
    </location>
</feature>
<keyword evidence="11" id="KW-1185">Reference proteome</keyword>
<feature type="repeat" description="TPR" evidence="8">
    <location>
        <begin position="339"/>
        <end position="372"/>
    </location>
</feature>
<reference evidence="10 11" key="1">
    <citation type="journal article" date="2014" name="ISME J.">
        <title>Candidatus Competibacter-lineage genomes retrieved from metagenomes reveal functional metabolic diversity.</title>
        <authorList>
            <person name="McIlroy S.J."/>
            <person name="Albertsen M."/>
            <person name="Andresen E.K."/>
            <person name="Saunders A.M."/>
            <person name="Kristiansen R."/>
            <person name="Stokholm-Bjerregaard M."/>
            <person name="Nielsen K.L."/>
            <person name="Nielsen P.H."/>
        </authorList>
    </citation>
    <scope>NUCLEOTIDE SEQUENCE [LARGE SCALE GENOMIC DNA]</scope>
    <source>
        <strain evidence="10 11">Run_B_J11</strain>
    </source>
</reference>
<dbReference type="SUPFAM" id="SSF48452">
    <property type="entry name" value="TPR-like"/>
    <property type="match status" value="2"/>
</dbReference>
<keyword evidence="4" id="KW-0328">Glycosyltransferase</keyword>
<feature type="domain" description="O-GlcNAc transferase C-terminal" evidence="9">
    <location>
        <begin position="628"/>
        <end position="803"/>
    </location>
</feature>
<dbReference type="Pfam" id="PF13432">
    <property type="entry name" value="TPR_16"/>
    <property type="match status" value="3"/>
</dbReference>
<organism evidence="10 11">
    <name type="scientific">Candidatus Contendobacter odensis Run_B_J11</name>
    <dbReference type="NCBI Taxonomy" id="1400861"/>
    <lineage>
        <taxon>Bacteria</taxon>
        <taxon>Pseudomonadati</taxon>
        <taxon>Pseudomonadota</taxon>
        <taxon>Gammaproteobacteria</taxon>
        <taxon>Candidatus Competibacteraceae</taxon>
        <taxon>Candidatus Contendibacter</taxon>
    </lineage>
</organism>
<feature type="repeat" description="TPR" evidence="8">
    <location>
        <begin position="271"/>
        <end position="304"/>
    </location>
</feature>
<dbReference type="PROSITE" id="PS50293">
    <property type="entry name" value="TPR_REGION"/>
    <property type="match status" value="1"/>
</dbReference>
<proteinExistence type="inferred from homology"/>
<dbReference type="Pfam" id="PF13414">
    <property type="entry name" value="TPR_11"/>
    <property type="match status" value="1"/>
</dbReference>
<dbReference type="Gene3D" id="1.25.40.10">
    <property type="entry name" value="Tetratricopeptide repeat domain"/>
    <property type="match status" value="6"/>
</dbReference>